<accession>A0AAV1ZT62</accession>
<organism evidence="1 2">
    <name type="scientific">Larinioides sclopetarius</name>
    <dbReference type="NCBI Taxonomy" id="280406"/>
    <lineage>
        <taxon>Eukaryota</taxon>
        <taxon>Metazoa</taxon>
        <taxon>Ecdysozoa</taxon>
        <taxon>Arthropoda</taxon>
        <taxon>Chelicerata</taxon>
        <taxon>Arachnida</taxon>
        <taxon>Araneae</taxon>
        <taxon>Araneomorphae</taxon>
        <taxon>Entelegynae</taxon>
        <taxon>Araneoidea</taxon>
        <taxon>Araneidae</taxon>
        <taxon>Larinioides</taxon>
    </lineage>
</organism>
<dbReference type="Proteomes" id="UP001497382">
    <property type="component" value="Unassembled WGS sequence"/>
</dbReference>
<reference evidence="1 2" key="1">
    <citation type="submission" date="2024-04" db="EMBL/GenBank/DDBJ databases">
        <authorList>
            <person name="Rising A."/>
            <person name="Reimegard J."/>
            <person name="Sonavane S."/>
            <person name="Akerstrom W."/>
            <person name="Nylinder S."/>
            <person name="Hedman E."/>
            <person name="Kallberg Y."/>
        </authorList>
    </citation>
    <scope>NUCLEOTIDE SEQUENCE [LARGE SCALE GENOMIC DNA]</scope>
</reference>
<name>A0AAV1ZT62_9ARAC</name>
<sequence length="63" mass="7259">KYSAVRCTLKTEQSFSQQIEQKLHHELTIFTSSREVYSPTDVLKKTTLEWRRASLSTIANGSQ</sequence>
<evidence type="ECO:0000313" key="1">
    <source>
        <dbReference type="EMBL" id="CAL1273712.1"/>
    </source>
</evidence>
<feature type="non-terminal residue" evidence="1">
    <location>
        <position position="1"/>
    </location>
</feature>
<dbReference type="EMBL" id="CAXIEN010000070">
    <property type="protein sequence ID" value="CAL1273712.1"/>
    <property type="molecule type" value="Genomic_DNA"/>
</dbReference>
<evidence type="ECO:0000313" key="2">
    <source>
        <dbReference type="Proteomes" id="UP001497382"/>
    </source>
</evidence>
<gene>
    <name evidence="1" type="ORF">LARSCL_LOCUS7046</name>
</gene>
<comment type="caution">
    <text evidence="1">The sequence shown here is derived from an EMBL/GenBank/DDBJ whole genome shotgun (WGS) entry which is preliminary data.</text>
</comment>
<protein>
    <submittedName>
        <fullName evidence="1">Uncharacterized protein</fullName>
    </submittedName>
</protein>
<feature type="non-terminal residue" evidence="1">
    <location>
        <position position="63"/>
    </location>
</feature>
<keyword evidence="2" id="KW-1185">Reference proteome</keyword>
<dbReference type="AlphaFoldDB" id="A0AAV1ZT62"/>
<proteinExistence type="predicted"/>